<dbReference type="InterPro" id="IPR001623">
    <property type="entry name" value="DnaJ_domain"/>
</dbReference>
<dbReference type="PANTHER" id="PTHR24074">
    <property type="entry name" value="CO-CHAPERONE PROTEIN DJLA"/>
    <property type="match status" value="1"/>
</dbReference>
<dbReference type="Pfam" id="PF00226">
    <property type="entry name" value="DnaJ"/>
    <property type="match status" value="1"/>
</dbReference>
<proteinExistence type="inferred from homology"/>
<comment type="subunit">
    <text evidence="7">Homodimer.</text>
</comment>
<name>A0ABS5HXG6_9GAMM</name>
<evidence type="ECO:0000256" key="8">
    <source>
        <dbReference type="SAM" id="Phobius"/>
    </source>
</evidence>
<dbReference type="InterPro" id="IPR050817">
    <property type="entry name" value="DjlA_DnaK_co-chaperone"/>
</dbReference>
<evidence type="ECO:0000313" key="11">
    <source>
        <dbReference type="Proteomes" id="UP000811844"/>
    </source>
</evidence>
<dbReference type="EMBL" id="JAAIKR010000001">
    <property type="protein sequence ID" value="MBR9726413.1"/>
    <property type="molecule type" value="Genomic_DNA"/>
</dbReference>
<gene>
    <name evidence="7 10" type="primary">djlA</name>
    <name evidence="10" type="ORF">G3R48_00185</name>
</gene>
<evidence type="ECO:0000256" key="3">
    <source>
        <dbReference type="ARBA" id="ARBA00022692"/>
    </source>
</evidence>
<dbReference type="RefSeq" id="WP_153661403.1">
    <property type="nucleotide sequence ID" value="NZ_JAAIKR010000001.1"/>
</dbReference>
<feature type="transmembrane region" description="Helical" evidence="8">
    <location>
        <begin position="6"/>
        <end position="28"/>
    </location>
</feature>
<dbReference type="SUPFAM" id="SSF158682">
    <property type="entry name" value="TerB-like"/>
    <property type="match status" value="1"/>
</dbReference>
<reference evidence="10 11" key="1">
    <citation type="submission" date="2020-02" db="EMBL/GenBank/DDBJ databases">
        <title>Shewanella WXL01 sp. nov., a marine bacterium isolated from green algae in Luhuitou Fringing Reef (Northern South China Sea).</title>
        <authorList>
            <person name="Wang X."/>
        </authorList>
    </citation>
    <scope>NUCLEOTIDE SEQUENCE [LARGE SCALE GENOMIC DNA]</scope>
    <source>
        <strain evidence="10 11">MCCC 1A01895</strain>
    </source>
</reference>
<dbReference type="CDD" id="cd06257">
    <property type="entry name" value="DnaJ"/>
    <property type="match status" value="1"/>
</dbReference>
<evidence type="ECO:0000256" key="4">
    <source>
        <dbReference type="ARBA" id="ARBA00022989"/>
    </source>
</evidence>
<evidence type="ECO:0000256" key="2">
    <source>
        <dbReference type="ARBA" id="ARBA00022519"/>
    </source>
</evidence>
<feature type="topological domain" description="Periplasmic" evidence="7">
    <location>
        <begin position="1"/>
        <end position="6"/>
    </location>
</feature>
<dbReference type="SUPFAM" id="SSF46565">
    <property type="entry name" value="Chaperone J-domain"/>
    <property type="match status" value="1"/>
</dbReference>
<evidence type="ECO:0000313" key="10">
    <source>
        <dbReference type="EMBL" id="MBR9726413.1"/>
    </source>
</evidence>
<comment type="caution">
    <text evidence="10">The sequence shown here is derived from an EMBL/GenBank/DDBJ whole genome shotgun (WGS) entry which is preliminary data.</text>
</comment>
<keyword evidence="4 7" id="KW-1133">Transmembrane helix</keyword>
<evidence type="ECO:0000256" key="5">
    <source>
        <dbReference type="ARBA" id="ARBA00023136"/>
    </source>
</evidence>
<comment type="function">
    <text evidence="7">Regulatory DnaK co-chaperone. Direct interaction between DnaK and DjlA is needed for the induction of the wcaABCDE operon, involved in the synthesis of a colanic acid polysaccharide capsule, possibly through activation of the RcsB/RcsC phosphotransfer signaling pathway. The colanic acid capsule may help the bacterium survive conditions outside the host.</text>
</comment>
<dbReference type="NCBIfam" id="NF006948">
    <property type="entry name" value="PRK09430.1"/>
    <property type="match status" value="1"/>
</dbReference>
<evidence type="ECO:0000256" key="6">
    <source>
        <dbReference type="ARBA" id="ARBA00023186"/>
    </source>
</evidence>
<dbReference type="InterPro" id="IPR023749">
    <property type="entry name" value="DjlA"/>
</dbReference>
<keyword evidence="1 7" id="KW-1003">Cell membrane</keyword>
<dbReference type="Gene3D" id="1.10.3680.10">
    <property type="entry name" value="TerB-like"/>
    <property type="match status" value="1"/>
</dbReference>
<keyword evidence="11" id="KW-1185">Reference proteome</keyword>
<comment type="subcellular location">
    <subcellularLocation>
        <location evidence="7">Cell inner membrane</location>
        <topology evidence="7">Single-pass type III membrane protein</topology>
    </subcellularLocation>
</comment>
<comment type="domain">
    <text evidence="7">The transmembrane domain is a dimerization domain.</text>
</comment>
<dbReference type="PRINTS" id="PR00625">
    <property type="entry name" value="JDOMAIN"/>
</dbReference>
<dbReference type="SMART" id="SM00271">
    <property type="entry name" value="DnaJ"/>
    <property type="match status" value="1"/>
</dbReference>
<dbReference type="HAMAP" id="MF_01153">
    <property type="entry name" value="DjlA"/>
    <property type="match status" value="1"/>
</dbReference>
<evidence type="ECO:0000259" key="9">
    <source>
        <dbReference type="PROSITE" id="PS50076"/>
    </source>
</evidence>
<keyword evidence="3 7" id="KW-0812">Transmembrane</keyword>
<feature type="domain" description="J" evidence="9">
    <location>
        <begin position="192"/>
        <end position="258"/>
    </location>
</feature>
<sequence length="258" mass="29062">MFIWGKVFGAIIGFMFGRVVGAIFGCWLGHQFDRRRMISQYNNNIRNVQSVFFRSTFALLGNMAKATGRVTEADIQIASLLMDRLNLIGQSRIDAQQAFRDGKQASFDINQQLKEFATASRGQHALRRMFLEIQVQMALHDGDLHKNEMAILTSIASELGLMAQLKQIIANIQSEFSHHKASSQPHSMTVPEAYALLGVEESSSDQQIKRAYRKLMNENHPDKLVAKGLPEEMMALAKGKAQDIQSAYQLIKSERGMR</sequence>
<feature type="topological domain" description="Cytoplasmic" evidence="7">
    <location>
        <begin position="31"/>
        <end position="258"/>
    </location>
</feature>
<keyword evidence="2 7" id="KW-0997">Cell inner membrane</keyword>
<dbReference type="InterPro" id="IPR007791">
    <property type="entry name" value="DjlA_N"/>
</dbReference>
<dbReference type="InterPro" id="IPR036869">
    <property type="entry name" value="J_dom_sf"/>
</dbReference>
<dbReference type="InterPro" id="IPR029024">
    <property type="entry name" value="TerB-like"/>
</dbReference>
<evidence type="ECO:0000256" key="1">
    <source>
        <dbReference type="ARBA" id="ARBA00022475"/>
    </source>
</evidence>
<accession>A0ABS5HXG6</accession>
<protein>
    <recommendedName>
        <fullName evidence="7">Co-chaperone protein DjlA</fullName>
    </recommendedName>
</protein>
<dbReference type="CDD" id="cd07316">
    <property type="entry name" value="terB_like_DjlA"/>
    <property type="match status" value="1"/>
</dbReference>
<dbReference type="Proteomes" id="UP000811844">
    <property type="component" value="Unassembled WGS sequence"/>
</dbReference>
<dbReference type="Gene3D" id="1.10.287.110">
    <property type="entry name" value="DnaJ domain"/>
    <property type="match status" value="1"/>
</dbReference>
<keyword evidence="5 7" id="KW-0472">Membrane</keyword>
<dbReference type="PROSITE" id="PS50076">
    <property type="entry name" value="DNAJ_2"/>
    <property type="match status" value="1"/>
</dbReference>
<organism evidence="10 11">
    <name type="scientific">Shewanella intestini</name>
    <dbReference type="NCBI Taxonomy" id="2017544"/>
    <lineage>
        <taxon>Bacteria</taxon>
        <taxon>Pseudomonadati</taxon>
        <taxon>Pseudomonadota</taxon>
        <taxon>Gammaproteobacteria</taxon>
        <taxon>Alteromonadales</taxon>
        <taxon>Shewanellaceae</taxon>
        <taxon>Shewanella</taxon>
    </lineage>
</organism>
<evidence type="ECO:0000256" key="7">
    <source>
        <dbReference type="HAMAP-Rule" id="MF_01153"/>
    </source>
</evidence>
<dbReference type="Pfam" id="PF05099">
    <property type="entry name" value="TerB"/>
    <property type="match status" value="1"/>
</dbReference>
<keyword evidence="6 7" id="KW-0143">Chaperone</keyword>